<comment type="caution">
    <text evidence="1">The sequence shown here is derived from an EMBL/GenBank/DDBJ whole genome shotgun (WGS) entry which is preliminary data.</text>
</comment>
<organism evidence="1 2">
    <name type="scientific">Streptomyces coacervatus</name>
    <dbReference type="NCBI Taxonomy" id="647381"/>
    <lineage>
        <taxon>Bacteria</taxon>
        <taxon>Bacillati</taxon>
        <taxon>Actinomycetota</taxon>
        <taxon>Actinomycetes</taxon>
        <taxon>Kitasatosporales</taxon>
        <taxon>Streptomycetaceae</taxon>
        <taxon>Streptomyces</taxon>
    </lineage>
</organism>
<dbReference type="EMBL" id="BAABDE010000029">
    <property type="protein sequence ID" value="GAA3832478.1"/>
    <property type="molecule type" value="Genomic_DNA"/>
</dbReference>
<dbReference type="Proteomes" id="UP001501009">
    <property type="component" value="Unassembled WGS sequence"/>
</dbReference>
<gene>
    <name evidence="1" type="ORF">GCM10022403_077000</name>
</gene>
<evidence type="ECO:0000313" key="2">
    <source>
        <dbReference type="Proteomes" id="UP001501009"/>
    </source>
</evidence>
<accession>A0ABP7J1Q9</accession>
<evidence type="ECO:0000313" key="1">
    <source>
        <dbReference type="EMBL" id="GAA3832478.1"/>
    </source>
</evidence>
<reference evidence="2" key="1">
    <citation type="journal article" date="2019" name="Int. J. Syst. Evol. Microbiol.">
        <title>The Global Catalogue of Microorganisms (GCM) 10K type strain sequencing project: providing services to taxonomists for standard genome sequencing and annotation.</title>
        <authorList>
            <consortium name="The Broad Institute Genomics Platform"/>
            <consortium name="The Broad Institute Genome Sequencing Center for Infectious Disease"/>
            <person name="Wu L."/>
            <person name="Ma J."/>
        </authorList>
    </citation>
    <scope>NUCLEOTIDE SEQUENCE [LARGE SCALE GENOMIC DNA]</scope>
    <source>
        <strain evidence="2">JCM 17138</strain>
    </source>
</reference>
<proteinExistence type="predicted"/>
<sequence>MAQVTAHIWHQLDGRIVAVGQPMGGALVTPIGDENTSVIETTIEESLLGRLHETHVVNVERMLVSKDASQ</sequence>
<keyword evidence="2" id="KW-1185">Reference proteome</keyword>
<protein>
    <submittedName>
        <fullName evidence="1">Uncharacterized protein</fullName>
    </submittedName>
</protein>
<name>A0ABP7J1Q9_9ACTN</name>